<organism evidence="2">
    <name type="scientific">Mustela putorius furo</name>
    <name type="common">European domestic ferret</name>
    <name type="synonym">Mustela furo</name>
    <dbReference type="NCBI Taxonomy" id="9669"/>
    <lineage>
        <taxon>Eukaryota</taxon>
        <taxon>Metazoa</taxon>
        <taxon>Chordata</taxon>
        <taxon>Craniata</taxon>
        <taxon>Vertebrata</taxon>
        <taxon>Euteleostomi</taxon>
        <taxon>Mammalia</taxon>
        <taxon>Eutheria</taxon>
        <taxon>Laurasiatheria</taxon>
        <taxon>Carnivora</taxon>
        <taxon>Caniformia</taxon>
        <taxon>Musteloidea</taxon>
        <taxon>Mustelidae</taxon>
        <taxon>Mustelinae</taxon>
        <taxon>Mustela</taxon>
    </lineage>
</organism>
<feature type="compositionally biased region" description="Polar residues" evidence="1">
    <location>
        <begin position="34"/>
        <end position="43"/>
    </location>
</feature>
<feature type="compositionally biased region" description="Basic and acidic residues" evidence="1">
    <location>
        <begin position="92"/>
        <end position="103"/>
    </location>
</feature>
<feature type="compositionally biased region" description="Basic and acidic residues" evidence="1">
    <location>
        <begin position="1"/>
        <end position="15"/>
    </location>
</feature>
<feature type="region of interest" description="Disordered" evidence="1">
    <location>
        <begin position="1"/>
        <end position="110"/>
    </location>
</feature>
<reference evidence="2" key="1">
    <citation type="submission" date="2024-06" db="UniProtKB">
        <authorList>
            <consortium name="Ensembl"/>
        </authorList>
    </citation>
    <scope>IDENTIFICATION</scope>
</reference>
<sequence>MVLEGWGREREDEGHTQAWSPARSAPSLPDTWTPFPQWSQQPRSPGVHLEPRLIPPQPDSRGAGGEHEGSGPRLLQRGGKVRGRGRISSRSPTERGARHEARSLDTGLMT</sequence>
<protein>
    <submittedName>
        <fullName evidence="2">Uncharacterized protein</fullName>
    </submittedName>
</protein>
<evidence type="ECO:0000256" key="1">
    <source>
        <dbReference type="SAM" id="MobiDB-lite"/>
    </source>
</evidence>
<proteinExistence type="predicted"/>
<dbReference type="InParanoid" id="M3YAM8"/>
<dbReference type="Ensembl" id="ENSMPUT00000008520.1">
    <property type="protein sequence ID" value="ENSMPUP00000008385.1"/>
    <property type="gene ID" value="ENSMPUG00000008449.1"/>
</dbReference>
<name>M3YAM8_MUSPF</name>
<dbReference type="AlphaFoldDB" id="M3YAM8"/>
<accession>M3YAM8</accession>
<dbReference type="HOGENOM" id="CLU_2170236_0_0_1"/>
<evidence type="ECO:0000313" key="2">
    <source>
        <dbReference type="Ensembl" id="ENSMPUP00000008385.1"/>
    </source>
</evidence>
<dbReference type="EMBL" id="AEYP01095447">
    <property type="status" value="NOT_ANNOTATED_CDS"/>
    <property type="molecule type" value="Genomic_DNA"/>
</dbReference>